<comment type="cofactor">
    <cofactor evidence="1">
        <name>pyridoxal 5'-phosphate</name>
        <dbReference type="ChEBI" id="CHEBI:597326"/>
    </cofactor>
</comment>
<dbReference type="InterPro" id="IPR027278">
    <property type="entry name" value="ACCD_DCysDesulf"/>
</dbReference>
<evidence type="ECO:0000259" key="5">
    <source>
        <dbReference type="Pfam" id="PF00291"/>
    </source>
</evidence>
<evidence type="ECO:0000313" key="6">
    <source>
        <dbReference type="EMBL" id="RVW06790.1"/>
    </source>
</evidence>
<dbReference type="InterPro" id="IPR001926">
    <property type="entry name" value="TrpB-like_PALP"/>
</dbReference>
<dbReference type="GO" id="GO:1901605">
    <property type="term" value="P:alpha-amino acid metabolic process"/>
    <property type="evidence" value="ECO:0007669"/>
    <property type="project" value="UniProtKB-ARBA"/>
</dbReference>
<dbReference type="AlphaFoldDB" id="A0A3S3CVP9"/>
<evidence type="ECO:0000313" key="7">
    <source>
        <dbReference type="Proteomes" id="UP000284333"/>
    </source>
</evidence>
<protein>
    <submittedName>
        <fullName evidence="6">Pyridoxal-phosphate dependent enzyme</fullName>
    </submittedName>
</protein>
<keyword evidence="7" id="KW-1185">Reference proteome</keyword>
<evidence type="ECO:0000256" key="3">
    <source>
        <dbReference type="ARBA" id="ARBA00022898"/>
    </source>
</evidence>
<dbReference type="PANTHER" id="PTHR43780:SF2">
    <property type="entry name" value="1-AMINOCYCLOPROPANE-1-CARBOXYLATE DEAMINASE-RELATED"/>
    <property type="match status" value="1"/>
</dbReference>
<comment type="similarity">
    <text evidence="2">Belongs to the ACC deaminase/D-cysteine desulfhydrase family.</text>
</comment>
<feature type="domain" description="Tryptophan synthase beta chain-like PALP" evidence="5">
    <location>
        <begin position="27"/>
        <end position="330"/>
    </location>
</feature>
<sequence>MDDAAPTPPHLHRLFPELVESLPHVRLGDVPTPLRKLEGLGTRNRAWLKDDSTFGSGGWGGNKVRKLEWIIPDVLAHKAKQIITVGGIGTNWGLAAALYAKQFGIDTALALVDQPVDDHVRAQLARLQRSGATLHFTHTKLRTVAAAPYLMLRHVRGGRFPYYLPAGGSSPVGALGYVEAGLELAAQVEAGEIPEPAYVVAAVGSGGTVAGLLLGLRLAGLRTGVIAVVVNDTLPLGPRELRNLARRTEALLRRRGAKLGDIDLDAMELTVTRDYLGPGYGYTTAEGRAAQRVGEEFGIPLDPVYTAKTFAGLLEVEATSRGGDRPIVMVDSFGPRVD</sequence>
<evidence type="ECO:0000256" key="2">
    <source>
        <dbReference type="ARBA" id="ARBA00008639"/>
    </source>
</evidence>
<dbReference type="InterPro" id="IPR036052">
    <property type="entry name" value="TrpB-like_PALP_sf"/>
</dbReference>
<evidence type="ECO:0000256" key="4">
    <source>
        <dbReference type="PIRSR" id="PIRSR006278-2"/>
    </source>
</evidence>
<accession>A0A3S3CVP9</accession>
<dbReference type="Proteomes" id="UP000284333">
    <property type="component" value="Unassembled WGS sequence"/>
</dbReference>
<dbReference type="GO" id="GO:0019148">
    <property type="term" value="F:D-cysteine desulfhydrase activity"/>
    <property type="evidence" value="ECO:0007669"/>
    <property type="project" value="TreeGrafter"/>
</dbReference>
<dbReference type="RefSeq" id="WP_127945812.1">
    <property type="nucleotide sequence ID" value="NZ_RKLN01000001.1"/>
</dbReference>
<proteinExistence type="inferred from homology"/>
<feature type="modified residue" description="N6-(pyridoxal phosphate)lysine" evidence="4">
    <location>
        <position position="63"/>
    </location>
</feature>
<dbReference type="Pfam" id="PF00291">
    <property type="entry name" value="PALP"/>
    <property type="match status" value="1"/>
</dbReference>
<dbReference type="SUPFAM" id="SSF53686">
    <property type="entry name" value="Tryptophan synthase beta subunit-like PLP-dependent enzymes"/>
    <property type="match status" value="1"/>
</dbReference>
<dbReference type="PANTHER" id="PTHR43780">
    <property type="entry name" value="1-AMINOCYCLOPROPANE-1-CARBOXYLATE DEAMINASE-RELATED"/>
    <property type="match status" value="1"/>
</dbReference>
<dbReference type="OrthoDB" id="9801249at2"/>
<gene>
    <name evidence="6" type="ORF">EF834_03565</name>
</gene>
<evidence type="ECO:0000256" key="1">
    <source>
        <dbReference type="ARBA" id="ARBA00001933"/>
    </source>
</evidence>
<keyword evidence="3 4" id="KW-0663">Pyridoxal phosphate</keyword>
<name>A0A3S3CVP9_9NOCA</name>
<dbReference type="PIRSF" id="PIRSF006278">
    <property type="entry name" value="ACCD_DCysDesulf"/>
    <property type="match status" value="1"/>
</dbReference>
<dbReference type="Gene3D" id="3.40.50.1100">
    <property type="match status" value="2"/>
</dbReference>
<comment type="caution">
    <text evidence="6">The sequence shown here is derived from an EMBL/GenBank/DDBJ whole genome shotgun (WGS) entry which is preliminary data.</text>
</comment>
<organism evidence="6 7">
    <name type="scientific">Rhodococcus spongiicola</name>
    <dbReference type="NCBI Taxonomy" id="2487352"/>
    <lineage>
        <taxon>Bacteria</taxon>
        <taxon>Bacillati</taxon>
        <taxon>Actinomycetota</taxon>
        <taxon>Actinomycetes</taxon>
        <taxon>Mycobacteriales</taxon>
        <taxon>Nocardiaceae</taxon>
        <taxon>Rhodococcus</taxon>
    </lineage>
</organism>
<dbReference type="EMBL" id="RKLN01000001">
    <property type="protein sequence ID" value="RVW06790.1"/>
    <property type="molecule type" value="Genomic_DNA"/>
</dbReference>
<reference evidence="6 7" key="1">
    <citation type="submission" date="2018-11" db="EMBL/GenBank/DDBJ databases">
        <title>Rhodococcus spongicola sp. nov. and Rhodococcus xishaensis sp. nov. from marine sponges.</title>
        <authorList>
            <person name="Li L."/>
            <person name="Lin H.W."/>
        </authorList>
    </citation>
    <scope>NUCLEOTIDE SEQUENCE [LARGE SCALE GENOMIC DNA]</scope>
    <source>
        <strain evidence="6 7">LHW50502</strain>
    </source>
</reference>